<gene>
    <name evidence="1" type="ORF">TorRG33x02_113400</name>
</gene>
<dbReference type="Proteomes" id="UP000237000">
    <property type="component" value="Unassembled WGS sequence"/>
</dbReference>
<keyword evidence="2" id="KW-1185">Reference proteome</keyword>
<dbReference type="InParanoid" id="A0A2P5F4N7"/>
<comment type="caution">
    <text evidence="1">The sequence shown here is derived from an EMBL/GenBank/DDBJ whole genome shotgun (WGS) entry which is preliminary data.</text>
</comment>
<accession>A0A2P5F4N7</accession>
<evidence type="ECO:0000313" key="2">
    <source>
        <dbReference type="Proteomes" id="UP000237000"/>
    </source>
</evidence>
<proteinExistence type="predicted"/>
<protein>
    <submittedName>
        <fullName evidence="1">Uncharacterized protein</fullName>
    </submittedName>
</protein>
<reference evidence="2" key="1">
    <citation type="submission" date="2016-06" db="EMBL/GenBank/DDBJ databases">
        <title>Parallel loss of symbiosis genes in relatives of nitrogen-fixing non-legume Parasponia.</title>
        <authorList>
            <person name="Van Velzen R."/>
            <person name="Holmer R."/>
            <person name="Bu F."/>
            <person name="Rutten L."/>
            <person name="Van Zeijl A."/>
            <person name="Liu W."/>
            <person name="Santuari L."/>
            <person name="Cao Q."/>
            <person name="Sharma T."/>
            <person name="Shen D."/>
            <person name="Roswanjaya Y."/>
            <person name="Wardhani T."/>
            <person name="Kalhor M.S."/>
            <person name="Jansen J."/>
            <person name="Van den Hoogen J."/>
            <person name="Gungor B."/>
            <person name="Hartog M."/>
            <person name="Hontelez J."/>
            <person name="Verver J."/>
            <person name="Yang W.-C."/>
            <person name="Schijlen E."/>
            <person name="Repin R."/>
            <person name="Schilthuizen M."/>
            <person name="Schranz E."/>
            <person name="Heidstra R."/>
            <person name="Miyata K."/>
            <person name="Fedorova E."/>
            <person name="Kohlen W."/>
            <person name="Bisseling T."/>
            <person name="Smit S."/>
            <person name="Geurts R."/>
        </authorList>
    </citation>
    <scope>NUCLEOTIDE SEQUENCE [LARGE SCALE GENOMIC DNA]</scope>
    <source>
        <strain evidence="2">cv. RG33-2</strain>
    </source>
</reference>
<dbReference type="AlphaFoldDB" id="A0A2P5F4N7"/>
<sequence>MQETECLHAQVSLRVGSGLFRDETSIYVGSDIVDLRENSLISHDCSFVSVGYENFPLFCVSDNIVGIRVIACGIKDPNKSHQFLNLEINPQSEKNMFQISQPIIFPIIKQVLNRSPSNLMWSRKKPYVNQTLAEGSVEKFVEDIVIAIVHKIIRILLMIVKTELEINDDRIMRLIAS</sequence>
<dbReference type="EMBL" id="JXTC01000062">
    <property type="protein sequence ID" value="PON92742.1"/>
    <property type="molecule type" value="Genomic_DNA"/>
</dbReference>
<name>A0A2P5F4N7_TREOI</name>
<evidence type="ECO:0000313" key="1">
    <source>
        <dbReference type="EMBL" id="PON92742.1"/>
    </source>
</evidence>
<organism evidence="1 2">
    <name type="scientific">Trema orientale</name>
    <name type="common">Charcoal tree</name>
    <name type="synonym">Celtis orientalis</name>
    <dbReference type="NCBI Taxonomy" id="63057"/>
    <lineage>
        <taxon>Eukaryota</taxon>
        <taxon>Viridiplantae</taxon>
        <taxon>Streptophyta</taxon>
        <taxon>Embryophyta</taxon>
        <taxon>Tracheophyta</taxon>
        <taxon>Spermatophyta</taxon>
        <taxon>Magnoliopsida</taxon>
        <taxon>eudicotyledons</taxon>
        <taxon>Gunneridae</taxon>
        <taxon>Pentapetalae</taxon>
        <taxon>rosids</taxon>
        <taxon>fabids</taxon>
        <taxon>Rosales</taxon>
        <taxon>Cannabaceae</taxon>
        <taxon>Trema</taxon>
    </lineage>
</organism>